<feature type="transmembrane region" description="Helical" evidence="1">
    <location>
        <begin position="248"/>
        <end position="267"/>
    </location>
</feature>
<dbReference type="Proteomes" id="UP001493487">
    <property type="component" value="Unassembled WGS sequence"/>
</dbReference>
<dbReference type="InterPro" id="IPR025857">
    <property type="entry name" value="MacB_PCD"/>
</dbReference>
<evidence type="ECO:0000313" key="4">
    <source>
        <dbReference type="Proteomes" id="UP001493487"/>
    </source>
</evidence>
<comment type="caution">
    <text evidence="3">The sequence shown here is derived from an EMBL/GenBank/DDBJ whole genome shotgun (WGS) entry which is preliminary data.</text>
</comment>
<keyword evidence="1" id="KW-1133">Transmembrane helix</keyword>
<feature type="transmembrane region" description="Helical" evidence="1">
    <location>
        <begin position="297"/>
        <end position="318"/>
    </location>
</feature>
<keyword evidence="1" id="KW-0472">Membrane</keyword>
<feature type="transmembrane region" description="Helical" evidence="1">
    <location>
        <begin position="408"/>
        <end position="426"/>
    </location>
</feature>
<evidence type="ECO:0000313" key="3">
    <source>
        <dbReference type="EMBL" id="MEQ4486013.1"/>
    </source>
</evidence>
<feature type="transmembrane region" description="Helical" evidence="1">
    <location>
        <begin position="432"/>
        <end position="451"/>
    </location>
</feature>
<keyword evidence="4" id="KW-1185">Reference proteome</keyword>
<name>A0ABV1L0Y2_9BACL</name>
<keyword evidence="1" id="KW-0812">Transmembrane</keyword>
<dbReference type="Pfam" id="PF12704">
    <property type="entry name" value="MacB_PCD"/>
    <property type="match status" value="1"/>
</dbReference>
<proteinExistence type="predicted"/>
<evidence type="ECO:0000256" key="1">
    <source>
        <dbReference type="SAM" id="Phobius"/>
    </source>
</evidence>
<gene>
    <name evidence="3" type="ORF">QJS35_26895</name>
</gene>
<feature type="transmembrane region" description="Helical" evidence="1">
    <location>
        <begin position="371"/>
        <end position="388"/>
    </location>
</feature>
<sequence length="458" mass="50615">MSRTRFSSYMVFTGMLLLFASTVLSQSFVSEWKKLNGPFSLGKLSATVNLAADPTGSSGLSLDEAERLSDVWGVPIAYSARVPGNITTESRSVSGDFIGIGGSYDQFTHLWLRKGVTVSAGAIRDHARVAVLSSDMADQLFHSQDVVGLHFRMMNTDFHIVGVFTERDSLVGWMTDDGVPDLLIPVTTMIELQPTVKIQTVNFQAKSSAAVSGEMEAGSALTAVGKQASAFVITNYVQSYKWVAQKPALLLFMCGLIVIWLFIRIMASKLKAAYRLLRQDRELMEVADIWTTISRTLMMHLAGAVLAAAGILLMWLLIRYPFYIPADSIPGELIDWTFYRDKMLEFWQNRLGQMGYVASSDEILQNRVNTFVTWLLGAGFAIGLPLFIIGAREWAIMNVTVSGRLIRICLYMLPATALTLASAWWAGIPTFAGWKETTVLFGMFAVYAVAYRSGNVSY</sequence>
<reference evidence="3 4" key="1">
    <citation type="journal article" date="2023" name="Genome Announc.">
        <title>Pan-Genome Analyses of the Genus Cohnella and Proposal of the Novel Species Cohnella silvisoli sp. nov., Isolated from Forest Soil.</title>
        <authorList>
            <person name="Wang C."/>
            <person name="Mao L."/>
            <person name="Bao G."/>
            <person name="Zhu H."/>
        </authorList>
    </citation>
    <scope>NUCLEOTIDE SEQUENCE [LARGE SCALE GENOMIC DNA]</scope>
    <source>
        <strain evidence="3 4">NL03-T5-1</strain>
    </source>
</reference>
<accession>A0ABV1L0Y2</accession>
<protein>
    <submittedName>
        <fullName evidence="3">ABC transporter permease</fullName>
    </submittedName>
</protein>
<dbReference type="RefSeq" id="WP_232189003.1">
    <property type="nucleotide sequence ID" value="NZ_JAIOAP010000017.1"/>
</dbReference>
<feature type="domain" description="MacB-like periplasmic core" evidence="2">
    <location>
        <begin position="34"/>
        <end position="211"/>
    </location>
</feature>
<dbReference type="EMBL" id="JASKHM010000018">
    <property type="protein sequence ID" value="MEQ4486013.1"/>
    <property type="molecule type" value="Genomic_DNA"/>
</dbReference>
<evidence type="ECO:0000259" key="2">
    <source>
        <dbReference type="Pfam" id="PF12704"/>
    </source>
</evidence>
<organism evidence="3 4">
    <name type="scientific">Cohnella silvisoli</name>
    <dbReference type="NCBI Taxonomy" id="2873699"/>
    <lineage>
        <taxon>Bacteria</taxon>
        <taxon>Bacillati</taxon>
        <taxon>Bacillota</taxon>
        <taxon>Bacilli</taxon>
        <taxon>Bacillales</taxon>
        <taxon>Paenibacillaceae</taxon>
        <taxon>Cohnella</taxon>
    </lineage>
</organism>